<keyword evidence="2" id="KW-1185">Reference proteome</keyword>
<dbReference type="EMBL" id="JBELQC010000003">
    <property type="protein sequence ID" value="MFL9842526.1"/>
    <property type="molecule type" value="Genomic_DNA"/>
</dbReference>
<comment type="caution">
    <text evidence="1">The sequence shown here is derived from an EMBL/GenBank/DDBJ whole genome shotgun (WGS) entry which is preliminary data.</text>
</comment>
<accession>A0ABW8YQG0</accession>
<sequence>MLTIVARRGQVELRARAVTQAIITSAPWAEHADGVAALSWTDRRELVRWVFDDLEGLEDENWLGILEWGVITTMEHLGRSFSDDAATIAAILSFVGGHPDMSVVE</sequence>
<organism evidence="1 2">
    <name type="scientific">Sphingomonas plantiphila</name>
    <dbReference type="NCBI Taxonomy" id="3163295"/>
    <lineage>
        <taxon>Bacteria</taxon>
        <taxon>Pseudomonadati</taxon>
        <taxon>Pseudomonadota</taxon>
        <taxon>Alphaproteobacteria</taxon>
        <taxon>Sphingomonadales</taxon>
        <taxon>Sphingomonadaceae</taxon>
        <taxon>Sphingomonas</taxon>
    </lineage>
</organism>
<reference evidence="1 2" key="1">
    <citation type="submission" date="2024-06" db="EMBL/GenBank/DDBJ databases">
        <authorList>
            <person name="Kaempfer P."/>
            <person name="Viver T."/>
        </authorList>
    </citation>
    <scope>NUCLEOTIDE SEQUENCE [LARGE SCALE GENOMIC DNA]</scope>
    <source>
        <strain evidence="1 2">ST-64</strain>
    </source>
</reference>
<proteinExistence type="predicted"/>
<evidence type="ECO:0000313" key="1">
    <source>
        <dbReference type="EMBL" id="MFL9842526.1"/>
    </source>
</evidence>
<protein>
    <submittedName>
        <fullName evidence="1">Uncharacterized protein</fullName>
    </submittedName>
</protein>
<dbReference type="Proteomes" id="UP001629244">
    <property type="component" value="Unassembled WGS sequence"/>
</dbReference>
<evidence type="ECO:0000313" key="2">
    <source>
        <dbReference type="Proteomes" id="UP001629244"/>
    </source>
</evidence>
<name>A0ABW8YQG0_9SPHN</name>
<gene>
    <name evidence="1" type="ORF">ABS767_16265</name>
</gene>
<dbReference type="RefSeq" id="WP_408080272.1">
    <property type="nucleotide sequence ID" value="NZ_JBELQC010000003.1"/>
</dbReference>